<proteinExistence type="predicted"/>
<dbReference type="Proteomes" id="UP000290637">
    <property type="component" value="Chromosome"/>
</dbReference>
<accession>A0A4P6KZT5</accession>
<protein>
    <submittedName>
        <fullName evidence="1">Uncharacterized protein</fullName>
    </submittedName>
</protein>
<evidence type="ECO:0000313" key="2">
    <source>
        <dbReference type="Proteomes" id="UP000290637"/>
    </source>
</evidence>
<dbReference type="RefSeq" id="WP_130187455.1">
    <property type="nucleotide sequence ID" value="NZ_CP035913.1"/>
</dbReference>
<sequence length="67" mass="7254">MAVPGVRGDANVRQRREFCDTDAEMGCIYAVNADVNAGEADFFACLVDSMHRRSSSGGAARHPPHFL</sequence>
<gene>
    <name evidence="1" type="ORF">EWM63_16150</name>
</gene>
<dbReference type="AlphaFoldDB" id="A0A4P6KZT5"/>
<dbReference type="EMBL" id="CP035913">
    <property type="protein sequence ID" value="QBE64335.1"/>
    <property type="molecule type" value="Genomic_DNA"/>
</dbReference>
<keyword evidence="2" id="KW-1185">Reference proteome</keyword>
<organism evidence="1 2">
    <name type="scientific">Pseudoduganella lutea</name>
    <dbReference type="NCBI Taxonomy" id="321985"/>
    <lineage>
        <taxon>Bacteria</taxon>
        <taxon>Pseudomonadati</taxon>
        <taxon>Pseudomonadota</taxon>
        <taxon>Betaproteobacteria</taxon>
        <taxon>Burkholderiales</taxon>
        <taxon>Oxalobacteraceae</taxon>
        <taxon>Telluria group</taxon>
        <taxon>Pseudoduganella</taxon>
    </lineage>
</organism>
<name>A0A4P6KZT5_9BURK</name>
<evidence type="ECO:0000313" key="1">
    <source>
        <dbReference type="EMBL" id="QBE64335.1"/>
    </source>
</evidence>
<reference evidence="1 2" key="1">
    <citation type="submission" date="2019-02" db="EMBL/GenBank/DDBJ databases">
        <title>Draft Genome Sequences of Six Type Strains of the Genus Massilia.</title>
        <authorList>
            <person name="Miess H."/>
            <person name="Frediansyhah A."/>
            <person name="Gross H."/>
        </authorList>
    </citation>
    <scope>NUCLEOTIDE SEQUENCE [LARGE SCALE GENOMIC DNA]</scope>
    <source>
        <strain evidence="1 2">DSM 17473</strain>
    </source>
</reference>
<dbReference type="KEGG" id="plue:EWM63_16150"/>